<proteinExistence type="predicted"/>
<organism evidence="2 3">
    <name type="scientific">Rhodobacter lacus</name>
    <dbReference type="NCBI Taxonomy" id="1641972"/>
    <lineage>
        <taxon>Bacteria</taxon>
        <taxon>Pseudomonadati</taxon>
        <taxon>Pseudomonadota</taxon>
        <taxon>Alphaproteobacteria</taxon>
        <taxon>Rhodobacterales</taxon>
        <taxon>Rhodobacter group</taxon>
        <taxon>Rhodobacter</taxon>
    </lineage>
</organism>
<evidence type="ECO:0000313" key="3">
    <source>
        <dbReference type="Proteomes" id="UP001597413"/>
    </source>
</evidence>
<feature type="region of interest" description="Disordered" evidence="1">
    <location>
        <begin position="1"/>
        <end position="30"/>
    </location>
</feature>
<keyword evidence="3" id="KW-1185">Reference proteome</keyword>
<gene>
    <name evidence="2" type="ORF">ACFSM0_11040</name>
</gene>
<reference evidence="3" key="1">
    <citation type="journal article" date="2019" name="Int. J. Syst. Evol. Microbiol.">
        <title>The Global Catalogue of Microorganisms (GCM) 10K type strain sequencing project: providing services to taxonomists for standard genome sequencing and annotation.</title>
        <authorList>
            <consortium name="The Broad Institute Genomics Platform"/>
            <consortium name="The Broad Institute Genome Sequencing Center for Infectious Disease"/>
            <person name="Wu L."/>
            <person name="Ma J."/>
        </authorList>
    </citation>
    <scope>NUCLEOTIDE SEQUENCE [LARGE SCALE GENOMIC DNA]</scope>
    <source>
        <strain evidence="3">CCUG 55131</strain>
    </source>
</reference>
<dbReference type="RefSeq" id="WP_377390279.1">
    <property type="nucleotide sequence ID" value="NZ_JBHUIX010000011.1"/>
</dbReference>
<dbReference type="EMBL" id="JBHUIX010000011">
    <property type="protein sequence ID" value="MFD2174630.1"/>
    <property type="molecule type" value="Genomic_DNA"/>
</dbReference>
<accession>A0ABW5A9U9</accession>
<feature type="compositionally biased region" description="Low complexity" evidence="1">
    <location>
        <begin position="12"/>
        <end position="30"/>
    </location>
</feature>
<evidence type="ECO:0000313" key="2">
    <source>
        <dbReference type="EMBL" id="MFD2174630.1"/>
    </source>
</evidence>
<comment type="caution">
    <text evidence="2">The sequence shown here is derived from an EMBL/GenBank/DDBJ whole genome shotgun (WGS) entry which is preliminary data.</text>
</comment>
<name>A0ABW5A9U9_9RHOB</name>
<protein>
    <submittedName>
        <fullName evidence="2">Uncharacterized protein</fullName>
    </submittedName>
</protein>
<dbReference type="Proteomes" id="UP001597413">
    <property type="component" value="Unassembled WGS sequence"/>
</dbReference>
<sequence length="124" mass="12376">MMDLPQLSGLGAQNAAPLVPNAPANAVPSARAESFEKMLAPSGGAEMQALVLAIATVEPGSGVEPAEAPRPGEETATAIAPAEAQISLTESLFSALHGPGGSARDTMSGGALAQQYKALLNGIR</sequence>
<evidence type="ECO:0000256" key="1">
    <source>
        <dbReference type="SAM" id="MobiDB-lite"/>
    </source>
</evidence>